<evidence type="ECO:0008006" key="3">
    <source>
        <dbReference type="Google" id="ProtNLM"/>
    </source>
</evidence>
<dbReference type="PANTHER" id="PTHR19446">
    <property type="entry name" value="REVERSE TRANSCRIPTASES"/>
    <property type="match status" value="1"/>
</dbReference>
<dbReference type="OrthoDB" id="6120321at2759"/>
<sequence length="477" mass="52458">MMPSPVPIFYTGYGRSANNDSVSQPLNRLVSEKCDLVILGDNCTRYKENETIPKICGIGRLCLSEGTDTLCKEWTCAEPSCSNPEVNQFVECGLYCKGTCNYGGKEHIQGKPFPSPYGQDTCWCGENNVIFCTHQYLTLENLCNSKKEQHTDNFFSTTRLGTLLSTSRTTTMRSSTLTPKQQATTPTSSIEVQNDCKHYTGNDTNPSINRICVPHGTSTVCKEWTCATPSCQHPKSNEQSICKAYCQGNCNYGGKQYEVGESFASPDGVNQCFCGENNLVMCTQFSYNLQSLCGISYKGSEARTTLPTEGARSQRVTTAEKGIHVPNGEITSSEVYNVVKISKCGKSPGGDDIPVELYKNPTALNALIRVFNICYNSGKVPAMWNKCIITPIPKSSTADPRDPMSYRGISLAPVADKLYCGVLNARLTGKLTELKVINDEQNGFRKSRSTIDHLSTLTTIIETRKLCKLSTFCAFVD</sequence>
<dbReference type="AlphaFoldDB" id="A0A8S3VG60"/>
<proteinExistence type="predicted"/>
<dbReference type="Proteomes" id="UP000683360">
    <property type="component" value="Unassembled WGS sequence"/>
</dbReference>
<protein>
    <recommendedName>
        <fullName evidence="3">Reverse transcriptase domain-containing protein</fullName>
    </recommendedName>
</protein>
<evidence type="ECO:0000313" key="1">
    <source>
        <dbReference type="EMBL" id="CAG2253861.1"/>
    </source>
</evidence>
<reference evidence="1" key="1">
    <citation type="submission" date="2021-03" db="EMBL/GenBank/DDBJ databases">
        <authorList>
            <person name="Bekaert M."/>
        </authorList>
    </citation>
    <scope>NUCLEOTIDE SEQUENCE</scope>
</reference>
<name>A0A8S3VG60_MYTED</name>
<keyword evidence="2" id="KW-1185">Reference proteome</keyword>
<organism evidence="1 2">
    <name type="scientific">Mytilus edulis</name>
    <name type="common">Blue mussel</name>
    <dbReference type="NCBI Taxonomy" id="6550"/>
    <lineage>
        <taxon>Eukaryota</taxon>
        <taxon>Metazoa</taxon>
        <taxon>Spiralia</taxon>
        <taxon>Lophotrochozoa</taxon>
        <taxon>Mollusca</taxon>
        <taxon>Bivalvia</taxon>
        <taxon>Autobranchia</taxon>
        <taxon>Pteriomorphia</taxon>
        <taxon>Mytilida</taxon>
        <taxon>Mytiloidea</taxon>
        <taxon>Mytilidae</taxon>
        <taxon>Mytilinae</taxon>
        <taxon>Mytilus</taxon>
    </lineage>
</organism>
<gene>
    <name evidence="1" type="ORF">MEDL_65372</name>
</gene>
<accession>A0A8S3VG60</accession>
<evidence type="ECO:0000313" key="2">
    <source>
        <dbReference type="Proteomes" id="UP000683360"/>
    </source>
</evidence>
<dbReference type="EMBL" id="CAJPWZ010003179">
    <property type="protein sequence ID" value="CAG2253861.1"/>
    <property type="molecule type" value="Genomic_DNA"/>
</dbReference>
<comment type="caution">
    <text evidence="1">The sequence shown here is derived from an EMBL/GenBank/DDBJ whole genome shotgun (WGS) entry which is preliminary data.</text>
</comment>